<sequence>MGNIKKGNEEVEIFFAKEVSRRYGLLGRSTFIPVEEKILQYNLWNLINGNINEVEFIKNTDEFFNSDYLKTEKLKIDEEISSLQEILDNIDITIEHERKVNYLTH</sequence>
<proteinExistence type="predicted"/>
<comment type="caution">
    <text evidence="1">The sequence shown here is derived from an EMBL/GenBank/DDBJ whole genome shotgun (WGS) entry which is preliminary data.</text>
</comment>
<evidence type="ECO:0000313" key="2">
    <source>
        <dbReference type="Proteomes" id="UP000674938"/>
    </source>
</evidence>
<evidence type="ECO:0000313" key="1">
    <source>
        <dbReference type="EMBL" id="MBP1044565.1"/>
    </source>
</evidence>
<dbReference type="EMBL" id="JAEEGA010000033">
    <property type="protein sequence ID" value="MBP1044565.1"/>
    <property type="molecule type" value="Genomic_DNA"/>
</dbReference>
<name>A0A940SXQ3_9ENTE</name>
<protein>
    <submittedName>
        <fullName evidence="1">Uncharacterized protein</fullName>
    </submittedName>
</protein>
<gene>
    <name evidence="1" type="ORF">I6N95_26495</name>
</gene>
<dbReference type="RefSeq" id="WP_209533117.1">
    <property type="nucleotide sequence ID" value="NZ_JAEEGA010000033.1"/>
</dbReference>
<reference evidence="1" key="1">
    <citation type="submission" date="2020-12" db="EMBL/GenBank/DDBJ databases">
        <title>Vagococcus allomyrinae sp. nov. and Enterococcus lavae sp. nov., isolated from the larvae of Allomyrina dichotoma.</title>
        <authorList>
            <person name="Lee S.D."/>
        </authorList>
    </citation>
    <scope>NUCLEOTIDE SEQUENCE</scope>
    <source>
        <strain evidence="1">BWB3-3</strain>
    </source>
</reference>
<accession>A0A940SXQ3</accession>
<dbReference type="Proteomes" id="UP000674938">
    <property type="component" value="Unassembled WGS sequence"/>
</dbReference>
<dbReference type="AlphaFoldDB" id="A0A940SXQ3"/>
<organism evidence="1 2">
    <name type="scientific">Vagococcus allomyrinae</name>
    <dbReference type="NCBI Taxonomy" id="2794353"/>
    <lineage>
        <taxon>Bacteria</taxon>
        <taxon>Bacillati</taxon>
        <taxon>Bacillota</taxon>
        <taxon>Bacilli</taxon>
        <taxon>Lactobacillales</taxon>
        <taxon>Enterococcaceae</taxon>
        <taxon>Vagococcus</taxon>
    </lineage>
</organism>
<keyword evidence="2" id="KW-1185">Reference proteome</keyword>